<evidence type="ECO:0000256" key="1">
    <source>
        <dbReference type="SAM" id="MobiDB-lite"/>
    </source>
</evidence>
<evidence type="ECO:0000256" key="2">
    <source>
        <dbReference type="SAM" id="Phobius"/>
    </source>
</evidence>
<keyword evidence="2" id="KW-0812">Transmembrane</keyword>
<accession>A0A8B6BH96</accession>
<keyword evidence="2" id="KW-1133">Transmembrane helix</keyword>
<evidence type="ECO:0008006" key="5">
    <source>
        <dbReference type="Google" id="ProtNLM"/>
    </source>
</evidence>
<name>A0A8B6BH96_MYTGA</name>
<proteinExistence type="predicted"/>
<reference evidence="3" key="1">
    <citation type="submission" date="2018-11" db="EMBL/GenBank/DDBJ databases">
        <authorList>
            <person name="Alioto T."/>
            <person name="Alioto T."/>
        </authorList>
    </citation>
    <scope>NUCLEOTIDE SEQUENCE</scope>
</reference>
<dbReference type="AlphaFoldDB" id="A0A8B6BH96"/>
<dbReference type="Proteomes" id="UP000596742">
    <property type="component" value="Unassembled WGS sequence"/>
</dbReference>
<evidence type="ECO:0000313" key="4">
    <source>
        <dbReference type="Proteomes" id="UP000596742"/>
    </source>
</evidence>
<comment type="caution">
    <text evidence="3">The sequence shown here is derived from an EMBL/GenBank/DDBJ whole genome shotgun (WGS) entry which is preliminary data.</text>
</comment>
<feature type="region of interest" description="Disordered" evidence="1">
    <location>
        <begin position="197"/>
        <end position="220"/>
    </location>
</feature>
<dbReference type="EMBL" id="UYJE01000096">
    <property type="protein sequence ID" value="VDH90157.1"/>
    <property type="molecule type" value="Genomic_DNA"/>
</dbReference>
<evidence type="ECO:0000313" key="3">
    <source>
        <dbReference type="EMBL" id="VDH90157.1"/>
    </source>
</evidence>
<keyword evidence="4" id="KW-1185">Reference proteome</keyword>
<keyword evidence="2" id="KW-0472">Membrane</keyword>
<feature type="transmembrane region" description="Helical" evidence="2">
    <location>
        <begin position="75"/>
        <end position="98"/>
    </location>
</feature>
<protein>
    <recommendedName>
        <fullName evidence="5">SRCR domain-containing protein</fullName>
    </recommendedName>
</protein>
<gene>
    <name evidence="3" type="ORF">MGAL_10B075456</name>
</gene>
<organism evidence="3 4">
    <name type="scientific">Mytilus galloprovincialis</name>
    <name type="common">Mediterranean mussel</name>
    <dbReference type="NCBI Taxonomy" id="29158"/>
    <lineage>
        <taxon>Eukaryota</taxon>
        <taxon>Metazoa</taxon>
        <taxon>Spiralia</taxon>
        <taxon>Lophotrochozoa</taxon>
        <taxon>Mollusca</taxon>
        <taxon>Bivalvia</taxon>
        <taxon>Autobranchia</taxon>
        <taxon>Pteriomorphia</taxon>
        <taxon>Mytilida</taxon>
        <taxon>Mytiloidea</taxon>
        <taxon>Mytilidae</taxon>
        <taxon>Mytilinae</taxon>
        <taxon>Mytilus</taxon>
    </lineage>
</organism>
<sequence>MTTINLFPAEAGTKEPLYCLAGSITNNGELRKTRRACNNQLQFVCRIDEPLVTSSSKSLITTRSMDKDSSGSFDIGPVIGGITGAIILLAVLFVMIFCKIRSCGFFKSGNTDKQFSTEFYDHSQNSGVKTSATPISNESYGLAPVTSNNTYAVVNKIKKNGLQTTEDIYTETSYGEYDRLNGVSKRRTDSKTNVYDSHAGIRNENDPTYDSSNHGGRKLQLDNDVYDHTDTVSTDVSDYGYSSTLKSEIGNENDIYDKTV</sequence>
<dbReference type="OrthoDB" id="6141038at2759"/>